<dbReference type="AlphaFoldDB" id="A0A0A9Z7M3"/>
<dbReference type="PANTHER" id="PTHR23412">
    <property type="entry name" value="STEREOCILIN RELATED"/>
    <property type="match status" value="1"/>
</dbReference>
<protein>
    <submittedName>
        <fullName evidence="5">Otoancorin</fullName>
    </submittedName>
</protein>
<keyword evidence="1 4" id="KW-0732">Signal</keyword>
<dbReference type="PANTHER" id="PTHR23412:SF17">
    <property type="entry name" value="OTOANCORIN"/>
    <property type="match status" value="1"/>
</dbReference>
<feature type="chain" id="PRO_5002053916" evidence="4">
    <location>
        <begin position="22"/>
        <end position="1226"/>
    </location>
</feature>
<dbReference type="GO" id="GO:0009986">
    <property type="term" value="C:cell surface"/>
    <property type="evidence" value="ECO:0007669"/>
    <property type="project" value="TreeGrafter"/>
</dbReference>
<organism evidence="5">
    <name type="scientific">Lygus hesperus</name>
    <name type="common">Western plant bug</name>
    <dbReference type="NCBI Taxonomy" id="30085"/>
    <lineage>
        <taxon>Eukaryota</taxon>
        <taxon>Metazoa</taxon>
        <taxon>Ecdysozoa</taxon>
        <taxon>Arthropoda</taxon>
        <taxon>Hexapoda</taxon>
        <taxon>Insecta</taxon>
        <taxon>Pterygota</taxon>
        <taxon>Neoptera</taxon>
        <taxon>Paraneoptera</taxon>
        <taxon>Hemiptera</taxon>
        <taxon>Heteroptera</taxon>
        <taxon>Panheteroptera</taxon>
        <taxon>Cimicomorpha</taxon>
        <taxon>Miridae</taxon>
        <taxon>Mirini</taxon>
        <taxon>Lygus</taxon>
    </lineage>
</organism>
<reference evidence="5" key="1">
    <citation type="journal article" date="2014" name="PLoS ONE">
        <title>Transcriptome-Based Identification of ABC Transporters in the Western Tarnished Plant Bug Lygus hesperus.</title>
        <authorList>
            <person name="Hull J.J."/>
            <person name="Chaney K."/>
            <person name="Geib S.M."/>
            <person name="Fabrick J.A."/>
            <person name="Brent C.S."/>
            <person name="Walsh D."/>
            <person name="Lavine L.C."/>
        </authorList>
    </citation>
    <scope>NUCLEOTIDE SEQUENCE</scope>
</reference>
<proteinExistence type="predicted"/>
<dbReference type="InterPro" id="IPR026664">
    <property type="entry name" value="Stereocilin-rel"/>
</dbReference>
<feature type="region of interest" description="Disordered" evidence="3">
    <location>
        <begin position="858"/>
        <end position="880"/>
    </location>
</feature>
<dbReference type="GO" id="GO:0007160">
    <property type="term" value="P:cell-matrix adhesion"/>
    <property type="evidence" value="ECO:0007669"/>
    <property type="project" value="TreeGrafter"/>
</dbReference>
<dbReference type="EMBL" id="GBHO01005814">
    <property type="protein sequence ID" value="JAG37790.1"/>
    <property type="molecule type" value="Transcribed_RNA"/>
</dbReference>
<evidence type="ECO:0000256" key="2">
    <source>
        <dbReference type="ARBA" id="ARBA00023180"/>
    </source>
</evidence>
<evidence type="ECO:0000256" key="3">
    <source>
        <dbReference type="SAM" id="MobiDB-lite"/>
    </source>
</evidence>
<feature type="signal peptide" evidence="4">
    <location>
        <begin position="1"/>
        <end position="21"/>
    </location>
</feature>
<sequence length="1226" mass="138511">MGYLTLLNFYLIALLCGNGYTENRAFTKEPALWSLRCLYAGEDRCTSALSDYVLPDTKNVTFQELEDLFDYMDQDVQKAFIERDLGRLSSQLVCKIPKSLLLIIPEKQLSLMRGDILGKLLECNQDDQAIVRLIGSSIESVQDPYSFYTTIQSKNLKDNVVSILGDSIKSMSSIKSAQWLVSENNSVLEYLSPNMILDAENNLLHWIRNIDADNWSRRPQRVKRIWAVALKRHILPQTFSDWDDSTILSKGHFLLGSTVQELEELSPDLIQDKATLYQFPFSVVQARGVFGYFNRYLVLHRNVYEESKNLMYQLLPRHLQQFYEESLNLTELSRLKELKSLATSRQIVEYMVRNNNGMTIQDLVSTKDGLMEINHLLYCVPLNVFYQLNYTLTFHEALNLQHHKLSQSQLYVLTSGGTAYQLSLMGVDGAQDILRGLPTVLLSGGVPNTVYLYLMPKVPGSVPPRTAALLQHFIYKSDNKRNHKSVFRNKDAKDFFSFLPSKYIQRNHESLLSYILENPRIANVLPEYVLSVILTGTGRNFSYSNSSVSNSLAHPVLLRGLDCADVKNMSPLDFIHVISSFNSMRLSFGWAFPKNLQQCSLNKLVEYLEMKSAFMTYYLTNSLVSLMTSSDVEAVGGFVLAGLPLKELRIAPQRDLMVKVIGQLSLPELLVASNMEKLMDIGDLYFRANMGKDLFNLGNLTAFLAAPNIEAIRPQDFKLMLESGLLDRRACVPDNQRDSWSNLILEAFGSAAKWEAQDLVTLGDLLLVIPHHDLIKVDPRVWAEVADLLANTGYFEVLHLLDEPVVFYELCEKLMPDPYEATTFRKELVEFVGWIVTAAQHQMNSVVTASSLKRGTRVSPLSMPKTSKISSASDETAEGENTNIWDSLSPFSFARSSSHQGLISKVSCDAIRIVGKPSELYLTSKIIDEMGQEEVENCRDEFAKMDLPKETASQIWKQLDKKRSPHLAGKLLSQASPTDLLGWNLSFEKMWAHETIYYLTNYNHNNDTISALVETINKHKQSILSVEQVVALGPLTCQVTDVKITGNVFFQASRHLGTTLPCDLRCLQYFEPSFQNVDAFGPIAEWTPEDVESLGILIAGLNLEDWMKLVDSEKQLLSRIGTRALQCLPKKHLQALSESAVRQLPATSSALLKREFSFLLNSSVGAVLDDHLTPSLDFNSPALTQIIYTWEDHRYVPHVIESSGSLNQPLPLISASLFTLCYYRFL</sequence>
<accession>A0A0A9Z7M3</accession>
<reference evidence="5" key="2">
    <citation type="submission" date="2014-07" db="EMBL/GenBank/DDBJ databases">
        <authorList>
            <person name="Hull J."/>
        </authorList>
    </citation>
    <scope>NUCLEOTIDE SEQUENCE</scope>
</reference>
<evidence type="ECO:0000313" key="5">
    <source>
        <dbReference type="EMBL" id="JAG37790.1"/>
    </source>
</evidence>
<evidence type="ECO:0000256" key="1">
    <source>
        <dbReference type="ARBA" id="ARBA00022729"/>
    </source>
</evidence>
<gene>
    <name evidence="5" type="primary">Otoa</name>
    <name evidence="5" type="ORF">CM83_93731</name>
</gene>
<feature type="compositionally biased region" description="Polar residues" evidence="3">
    <location>
        <begin position="864"/>
        <end position="880"/>
    </location>
</feature>
<evidence type="ECO:0000256" key="4">
    <source>
        <dbReference type="SAM" id="SignalP"/>
    </source>
</evidence>
<name>A0A0A9Z7M3_LYGHE</name>
<keyword evidence="2" id="KW-0325">Glycoprotein</keyword>